<gene>
    <name evidence="1" type="ORF">CS010_00945</name>
</gene>
<reference evidence="1 2" key="1">
    <citation type="submission" date="2017-10" db="EMBL/GenBank/DDBJ databases">
        <title>Whole-genome sequence of three Streptococcus macedonicus strains isolated from Italian cheeses of the Veneto region.</title>
        <authorList>
            <person name="Treu L."/>
            <person name="De Diego-Diaz B."/>
            <person name="Papadimitriou K."/>
            <person name="Tsakalidou E."/>
            <person name="Corich V."/>
            <person name="Giacomini A."/>
        </authorList>
    </citation>
    <scope>NUCLEOTIDE SEQUENCE [LARGE SCALE GENOMIC DNA]</scope>
    <source>
        <strain evidence="1 2">27MV</strain>
    </source>
</reference>
<dbReference type="EMBL" id="PEBM01000007">
    <property type="protein sequence ID" value="PHV58886.1"/>
    <property type="molecule type" value="Genomic_DNA"/>
</dbReference>
<proteinExistence type="predicted"/>
<evidence type="ECO:0000313" key="1">
    <source>
        <dbReference type="EMBL" id="PHV58886.1"/>
    </source>
</evidence>
<organism evidence="1 2">
    <name type="scientific">Streptococcus macedonicus</name>
    <name type="common">Streptococcus gallolyticus macedonicus</name>
    <dbReference type="NCBI Taxonomy" id="59310"/>
    <lineage>
        <taxon>Bacteria</taxon>
        <taxon>Bacillati</taxon>
        <taxon>Bacillota</taxon>
        <taxon>Bacilli</taxon>
        <taxon>Lactobacillales</taxon>
        <taxon>Streptococcaceae</taxon>
        <taxon>Streptococcus</taxon>
    </lineage>
</organism>
<sequence>MESEGVRLRIYVNKHKKIILAPDYFEKYGGVSNETIQIKEGEFTAEIEKEVKEAMQEIIERWQPKIDGLPFEALFAEKQRQLKSFSDFETVATELIEEEYGK</sequence>
<accession>A0A2G3NZG7</accession>
<protein>
    <submittedName>
        <fullName evidence="1">Uncharacterized protein</fullName>
    </submittedName>
</protein>
<comment type="caution">
    <text evidence="1">The sequence shown here is derived from an EMBL/GenBank/DDBJ whole genome shotgun (WGS) entry which is preliminary data.</text>
</comment>
<dbReference type="AlphaFoldDB" id="A0A2G3NZG7"/>
<evidence type="ECO:0000313" key="2">
    <source>
        <dbReference type="Proteomes" id="UP000222913"/>
    </source>
</evidence>
<dbReference type="Proteomes" id="UP000222913">
    <property type="component" value="Unassembled WGS sequence"/>
</dbReference>
<name>A0A2G3NZG7_STRMC</name>